<dbReference type="NCBIfam" id="NF003715">
    <property type="entry name" value="PRK05326.1-2"/>
    <property type="match status" value="1"/>
</dbReference>
<feature type="transmembrane region" description="Helical" evidence="10">
    <location>
        <begin position="122"/>
        <end position="141"/>
    </location>
</feature>
<feature type="transmembrane region" description="Helical" evidence="10">
    <location>
        <begin position="28"/>
        <end position="46"/>
    </location>
</feature>
<evidence type="ECO:0000256" key="6">
    <source>
        <dbReference type="ARBA" id="ARBA00022989"/>
    </source>
</evidence>
<accession>A0ABT1LKF0</accession>
<dbReference type="InterPro" id="IPR006153">
    <property type="entry name" value="Cation/H_exchanger_TM"/>
</dbReference>
<keyword evidence="5 10" id="KW-0812">Transmembrane</keyword>
<evidence type="ECO:0000313" key="12">
    <source>
        <dbReference type="EMBL" id="MCP8940728.1"/>
    </source>
</evidence>
<sequence length="602" mass="63375">MSALFTAHASLLFGSALALVGIMSSLLASRFGVPILLVFLGVGILAGENGLGVHFENYQLTYMVGSAALAIILFDGGLRTRMATVRAVLAPAGALASAGVVITAGLTGVVAAVLLRLGWVEGLLVGAIVASTDAAVVFFLLRTGGLQLRRRVGGVLEVESGANDPFAVLLTVMLVTVLSGASFAPGALVLRVLEEGSLGLIIGLAGGFGLVGLINRVSLPSGLHPAFVVTAALVIFALTQTLGASGFLAAYVAGLVFGNRPVRAYGAVISFHDTATWLCQIVLFTLLGLLVTPSHVMPLVLPAVAVAAFLIAIGRPVAVFACLTPFRYSRAEMAFVSWVGLRGGVSIFLATIPLLVGLPRGELFFNVAFVVVVVSLIVQGWTISFAARRAGVALRDPAPEVKRIDIDLPGQLHEELVGYPVRDPSPATRHRALPSWVKPVLVVRGGKVLDPMEAGNLRPGDYGYFLAPTPRIPRLDRFFAVDGTVSDRDTIPEFPFDASLTAGAVADLYGLTIDEGERAMSIADLFADRLDGAPQEGDRLDFGDAMLVAHGVVADRVHLAGLLLEATAEDEEPPPATWSEAAGRRARKQWRRLRQRARRPAA</sequence>
<feature type="region of interest" description="Disordered" evidence="9">
    <location>
        <begin position="569"/>
        <end position="602"/>
    </location>
</feature>
<keyword evidence="13" id="KW-1185">Reference proteome</keyword>
<evidence type="ECO:0000256" key="1">
    <source>
        <dbReference type="ARBA" id="ARBA00004651"/>
    </source>
</evidence>
<dbReference type="Proteomes" id="UP001205890">
    <property type="component" value="Unassembled WGS sequence"/>
</dbReference>
<feature type="transmembrane region" description="Helical" evidence="10">
    <location>
        <begin position="166"/>
        <end position="190"/>
    </location>
</feature>
<keyword evidence="7" id="KW-0406">Ion transport</keyword>
<keyword evidence="4" id="KW-1003">Cell membrane</keyword>
<evidence type="ECO:0000313" key="13">
    <source>
        <dbReference type="Proteomes" id="UP001205890"/>
    </source>
</evidence>
<feature type="compositionally biased region" description="Basic residues" evidence="9">
    <location>
        <begin position="584"/>
        <end position="602"/>
    </location>
</feature>
<gene>
    <name evidence="12" type="ORF">NK718_19555</name>
</gene>
<reference evidence="12 13" key="1">
    <citation type="submission" date="2022-07" db="EMBL/GenBank/DDBJ databases">
        <authorList>
            <person name="Li W.-J."/>
            <person name="Deng Q.-Q."/>
        </authorList>
    </citation>
    <scope>NUCLEOTIDE SEQUENCE [LARGE SCALE GENOMIC DNA]</scope>
    <source>
        <strain evidence="12 13">SYSU M60028</strain>
    </source>
</reference>
<feature type="domain" description="Cation/H+ exchanger transmembrane" evidence="11">
    <location>
        <begin position="17"/>
        <end position="387"/>
    </location>
</feature>
<name>A0ABT1LKF0_9HYPH</name>
<dbReference type="PANTHER" id="PTHR32507:SF7">
    <property type="entry name" value="K(+)_H(+) ANTIPORTER NHAP2"/>
    <property type="match status" value="1"/>
</dbReference>
<keyword evidence="6 10" id="KW-1133">Transmembrane helix</keyword>
<dbReference type="Pfam" id="PF00999">
    <property type="entry name" value="Na_H_Exchanger"/>
    <property type="match status" value="1"/>
</dbReference>
<keyword evidence="3" id="KW-0050">Antiport</keyword>
<evidence type="ECO:0000256" key="5">
    <source>
        <dbReference type="ARBA" id="ARBA00022692"/>
    </source>
</evidence>
<feature type="transmembrane region" description="Helical" evidence="10">
    <location>
        <begin position="363"/>
        <end position="387"/>
    </location>
</feature>
<feature type="transmembrane region" description="Helical" evidence="10">
    <location>
        <begin position="94"/>
        <end position="115"/>
    </location>
</feature>
<protein>
    <submittedName>
        <fullName evidence="12">Potassium/proton antiporter</fullName>
    </submittedName>
</protein>
<feature type="transmembrane region" description="Helical" evidence="10">
    <location>
        <begin position="58"/>
        <end position="74"/>
    </location>
</feature>
<evidence type="ECO:0000256" key="7">
    <source>
        <dbReference type="ARBA" id="ARBA00023065"/>
    </source>
</evidence>
<evidence type="ECO:0000256" key="3">
    <source>
        <dbReference type="ARBA" id="ARBA00022449"/>
    </source>
</evidence>
<keyword evidence="2" id="KW-0813">Transport</keyword>
<dbReference type="InterPro" id="IPR038770">
    <property type="entry name" value="Na+/solute_symporter_sf"/>
</dbReference>
<feature type="transmembrane region" description="Helical" evidence="10">
    <location>
        <begin position="274"/>
        <end position="293"/>
    </location>
</feature>
<evidence type="ECO:0000256" key="8">
    <source>
        <dbReference type="ARBA" id="ARBA00023136"/>
    </source>
</evidence>
<organism evidence="12 13">
    <name type="scientific">Alsobacter ponti</name>
    <dbReference type="NCBI Taxonomy" id="2962936"/>
    <lineage>
        <taxon>Bacteria</taxon>
        <taxon>Pseudomonadati</taxon>
        <taxon>Pseudomonadota</taxon>
        <taxon>Alphaproteobacteria</taxon>
        <taxon>Hyphomicrobiales</taxon>
        <taxon>Alsobacteraceae</taxon>
        <taxon>Alsobacter</taxon>
    </lineage>
</organism>
<feature type="transmembrane region" description="Helical" evidence="10">
    <location>
        <begin position="335"/>
        <end position="357"/>
    </location>
</feature>
<comment type="caution">
    <text evidence="12">The sequence shown here is derived from an EMBL/GenBank/DDBJ whole genome shotgun (WGS) entry which is preliminary data.</text>
</comment>
<dbReference type="PANTHER" id="PTHR32507">
    <property type="entry name" value="NA(+)/H(+) ANTIPORTER 1"/>
    <property type="match status" value="1"/>
</dbReference>
<feature type="transmembrane region" description="Helical" evidence="10">
    <location>
        <begin position="197"/>
        <end position="214"/>
    </location>
</feature>
<feature type="transmembrane region" description="Helical" evidence="10">
    <location>
        <begin position="226"/>
        <end position="253"/>
    </location>
</feature>
<dbReference type="NCBIfam" id="NF003716">
    <property type="entry name" value="PRK05326.1-3"/>
    <property type="match status" value="1"/>
</dbReference>
<evidence type="ECO:0000256" key="2">
    <source>
        <dbReference type="ARBA" id="ARBA00022448"/>
    </source>
</evidence>
<evidence type="ECO:0000256" key="10">
    <source>
        <dbReference type="SAM" id="Phobius"/>
    </source>
</evidence>
<dbReference type="RefSeq" id="WP_254745790.1">
    <property type="nucleotide sequence ID" value="NZ_JANCLU010000026.1"/>
</dbReference>
<dbReference type="Gene3D" id="1.20.1530.20">
    <property type="match status" value="1"/>
</dbReference>
<dbReference type="EMBL" id="JANCLU010000026">
    <property type="protein sequence ID" value="MCP8940728.1"/>
    <property type="molecule type" value="Genomic_DNA"/>
</dbReference>
<comment type="subcellular location">
    <subcellularLocation>
        <location evidence="1">Cell membrane</location>
        <topology evidence="1">Multi-pass membrane protein</topology>
    </subcellularLocation>
</comment>
<proteinExistence type="predicted"/>
<evidence type="ECO:0000256" key="9">
    <source>
        <dbReference type="SAM" id="MobiDB-lite"/>
    </source>
</evidence>
<evidence type="ECO:0000256" key="4">
    <source>
        <dbReference type="ARBA" id="ARBA00022475"/>
    </source>
</evidence>
<evidence type="ECO:0000259" key="11">
    <source>
        <dbReference type="Pfam" id="PF00999"/>
    </source>
</evidence>
<feature type="transmembrane region" description="Helical" evidence="10">
    <location>
        <begin position="299"/>
        <end position="323"/>
    </location>
</feature>
<keyword evidence="8 10" id="KW-0472">Membrane</keyword>